<dbReference type="AlphaFoldDB" id="A0A8D8A8L2"/>
<reference evidence="1" key="1">
    <citation type="submission" date="2021-05" db="EMBL/GenBank/DDBJ databases">
        <authorList>
            <person name="Alioto T."/>
            <person name="Alioto T."/>
            <person name="Gomez Garrido J."/>
        </authorList>
    </citation>
    <scope>NUCLEOTIDE SEQUENCE</scope>
</reference>
<protein>
    <submittedName>
        <fullName evidence="1">(northern house mosquito) hypothetical protein</fullName>
    </submittedName>
</protein>
<sequence length="221" mass="25559">MSIASVTENFVNKKHSTNCECFSSNKTIHHEGSHHTGITTTFQRPTAAAAQSTPTAINAMAALSLDCHNNRIPTDFLPVLCRQTDEREGQVQSHLRRPGFHLRRTYRILIAQDGYYRYHYYCCYYFYYYYYCYQPPPPQPPPIPACLRPKICSNPKGRRRKRPALEFRFVRKFQSHFLILSISIHSCCSRFAPRVRSPSCVGPRARTHHPVSAPILNVFCF</sequence>
<evidence type="ECO:0000313" key="1">
    <source>
        <dbReference type="EMBL" id="CAG6450277.1"/>
    </source>
</evidence>
<proteinExistence type="predicted"/>
<accession>A0A8D8A8L2</accession>
<dbReference type="EMBL" id="HBUE01015338">
    <property type="protein sequence ID" value="CAG6450277.1"/>
    <property type="molecule type" value="Transcribed_RNA"/>
</dbReference>
<dbReference type="EMBL" id="HBUE01015337">
    <property type="protein sequence ID" value="CAG6450275.1"/>
    <property type="molecule type" value="Transcribed_RNA"/>
</dbReference>
<name>A0A8D8A8L2_CULPI</name>
<organism evidence="1">
    <name type="scientific">Culex pipiens</name>
    <name type="common">House mosquito</name>
    <dbReference type="NCBI Taxonomy" id="7175"/>
    <lineage>
        <taxon>Eukaryota</taxon>
        <taxon>Metazoa</taxon>
        <taxon>Ecdysozoa</taxon>
        <taxon>Arthropoda</taxon>
        <taxon>Hexapoda</taxon>
        <taxon>Insecta</taxon>
        <taxon>Pterygota</taxon>
        <taxon>Neoptera</taxon>
        <taxon>Endopterygota</taxon>
        <taxon>Diptera</taxon>
        <taxon>Nematocera</taxon>
        <taxon>Culicoidea</taxon>
        <taxon>Culicidae</taxon>
        <taxon>Culicinae</taxon>
        <taxon>Culicini</taxon>
        <taxon>Culex</taxon>
        <taxon>Culex</taxon>
    </lineage>
</organism>